<dbReference type="SMART" id="SM00322">
    <property type="entry name" value="KH"/>
    <property type="match status" value="4"/>
</dbReference>
<sequence>MHNGQRPRVNVTMSNFVRDGGVVLRQVVVIAAVAAVEDVVSQQCRPLFSVHVRRFSLHRRSSTSRALDTISQHVVIYTPADTRDPPPSSLLVPALNNLQSCVFSRYSANKIVISNVPSTVRFEQLDQILLQFGQVKDIEKLSQRDGPTQVIQITFESTEQAHNALANLPGLELEGCQVKVEPAMERRNRSAIRQRTYGAPGATPTIGNRQTEFPLRILVHSDMVGAIIGRGGSTIRQITQQTRARVDVHRKDNVGSLEKAITIYGNPENCTNACRKILEVMQQEATNTNKSDVILKILAHNNLIGRIIGKEGNTIKRIMSETETKITVSSINDINSFNYERIITVKGSIENMSKAEAQISAKLRQSFENDLQSMAPQTVMFPGLHPMAMMSASGITYPGRGGPTSYQQFAPAPYPPMYPSTIPPINPALAADVQETAFLFIPNSAVGAIIGTKGSNIRSMIRFSGASVKVASTENEKQGATGSAGDANSAQQASRKVTIVGTADSQWKAQGMIFDKLRDEGFVPNNEEVRLTVEILVPSSQVGRIIGRGGSNVRELQRVTGSIIKLPTQGSTDGTEDTTTVHIIGHFLATQSAQRRIRSMVASGANPVPRPQQRNSRPTETPQQ</sequence>
<dbReference type="AlphaFoldDB" id="A0A6G0TR09"/>
<dbReference type="EMBL" id="VYZN01000018">
    <property type="protein sequence ID" value="KAE9537397.1"/>
    <property type="molecule type" value="Genomic_DNA"/>
</dbReference>
<evidence type="ECO:0000256" key="5">
    <source>
        <dbReference type="ARBA" id="ARBA00022845"/>
    </source>
</evidence>
<dbReference type="CDD" id="cd22403">
    <property type="entry name" value="KH-I_IGF2BP_rpt4"/>
    <property type="match status" value="1"/>
</dbReference>
<comment type="similarity">
    <text evidence="1">Belongs to the RRM IMP/VICKZ family.</text>
</comment>
<accession>A0A6G0TR09</accession>
<evidence type="ECO:0000313" key="10">
    <source>
        <dbReference type="EMBL" id="KAE9537397.1"/>
    </source>
</evidence>
<dbReference type="OrthoDB" id="752362at2759"/>
<keyword evidence="3" id="KW-0677">Repeat</keyword>
<feature type="domain" description="RRM" evidence="9">
    <location>
        <begin position="109"/>
        <end position="185"/>
    </location>
</feature>
<dbReference type="SUPFAM" id="SSF54928">
    <property type="entry name" value="RNA-binding domain, RBD"/>
    <property type="match status" value="1"/>
</dbReference>
<dbReference type="InterPro" id="IPR012677">
    <property type="entry name" value="Nucleotide-bd_a/b_plait_sf"/>
</dbReference>
<organism evidence="10 11">
    <name type="scientific">Aphis glycines</name>
    <name type="common">Soybean aphid</name>
    <dbReference type="NCBI Taxonomy" id="307491"/>
    <lineage>
        <taxon>Eukaryota</taxon>
        <taxon>Metazoa</taxon>
        <taxon>Ecdysozoa</taxon>
        <taxon>Arthropoda</taxon>
        <taxon>Hexapoda</taxon>
        <taxon>Insecta</taxon>
        <taxon>Pterygota</taxon>
        <taxon>Neoptera</taxon>
        <taxon>Paraneoptera</taxon>
        <taxon>Hemiptera</taxon>
        <taxon>Sternorrhyncha</taxon>
        <taxon>Aphidomorpha</taxon>
        <taxon>Aphidoidea</taxon>
        <taxon>Aphididae</taxon>
        <taxon>Aphidini</taxon>
        <taxon>Aphis</taxon>
        <taxon>Aphis</taxon>
    </lineage>
</organism>
<evidence type="ECO:0000256" key="3">
    <source>
        <dbReference type="ARBA" id="ARBA00022737"/>
    </source>
</evidence>
<proteinExistence type="inferred from homology"/>
<dbReference type="GO" id="GO:0006417">
    <property type="term" value="P:regulation of translation"/>
    <property type="evidence" value="ECO:0007669"/>
    <property type="project" value="UniProtKB-KW"/>
</dbReference>
<dbReference type="Proteomes" id="UP000475862">
    <property type="component" value="Unassembled WGS sequence"/>
</dbReference>
<feature type="region of interest" description="Disordered" evidence="8">
    <location>
        <begin position="602"/>
        <end position="624"/>
    </location>
</feature>
<comment type="caution">
    <text evidence="10">The sequence shown here is derived from an EMBL/GenBank/DDBJ whole genome shotgun (WGS) entry which is preliminary data.</text>
</comment>
<dbReference type="SUPFAM" id="SSF54791">
    <property type="entry name" value="Eukaryotic type KH-domain (KH-domain type I)"/>
    <property type="match status" value="4"/>
</dbReference>
<evidence type="ECO:0000256" key="4">
    <source>
        <dbReference type="ARBA" id="ARBA00022816"/>
    </source>
</evidence>
<dbReference type="CDD" id="cd22402">
    <property type="entry name" value="KH-I_IGF2BP_rpt3"/>
    <property type="match status" value="1"/>
</dbReference>
<evidence type="ECO:0000256" key="7">
    <source>
        <dbReference type="PROSITE-ProRule" id="PRU00176"/>
    </source>
</evidence>
<dbReference type="Gene3D" id="3.30.1370.10">
    <property type="entry name" value="K Homology domain, type 1"/>
    <property type="match status" value="2"/>
</dbReference>
<evidence type="ECO:0000256" key="8">
    <source>
        <dbReference type="SAM" id="MobiDB-lite"/>
    </source>
</evidence>
<dbReference type="GO" id="GO:0003723">
    <property type="term" value="F:RNA binding"/>
    <property type="evidence" value="ECO:0007669"/>
    <property type="project" value="UniProtKB-UniRule"/>
</dbReference>
<dbReference type="InterPro" id="IPR036612">
    <property type="entry name" value="KH_dom_type_1_sf"/>
</dbReference>
<dbReference type="Pfam" id="PF00013">
    <property type="entry name" value="KH_1"/>
    <property type="match status" value="4"/>
</dbReference>
<evidence type="ECO:0000256" key="2">
    <source>
        <dbReference type="ARBA" id="ARBA00022448"/>
    </source>
</evidence>
<name>A0A6G0TR09_APHGL</name>
<keyword evidence="5" id="KW-0810">Translation regulation</keyword>
<dbReference type="InterPro" id="IPR000504">
    <property type="entry name" value="RRM_dom"/>
</dbReference>
<keyword evidence="11" id="KW-1185">Reference proteome</keyword>
<evidence type="ECO:0000313" key="11">
    <source>
        <dbReference type="Proteomes" id="UP000475862"/>
    </source>
</evidence>
<evidence type="ECO:0000256" key="1">
    <source>
        <dbReference type="ARBA" id="ARBA00009094"/>
    </source>
</evidence>
<keyword evidence="2" id="KW-0813">Transport</keyword>
<dbReference type="InterPro" id="IPR004087">
    <property type="entry name" value="KH_dom"/>
</dbReference>
<dbReference type="PANTHER" id="PTHR10288">
    <property type="entry name" value="KH DOMAIN CONTAINING RNA BINDING PROTEIN"/>
    <property type="match status" value="1"/>
</dbReference>
<dbReference type="Gene3D" id="3.30.70.330">
    <property type="match status" value="1"/>
</dbReference>
<dbReference type="CDD" id="cd22400">
    <property type="entry name" value="KH-I_IGF2BP_rpt1"/>
    <property type="match status" value="1"/>
</dbReference>
<evidence type="ECO:0000256" key="6">
    <source>
        <dbReference type="ARBA" id="ARBA00022884"/>
    </source>
</evidence>
<feature type="compositionally biased region" description="Polar residues" evidence="8">
    <location>
        <begin position="612"/>
        <end position="624"/>
    </location>
</feature>
<dbReference type="PROSITE" id="PS50102">
    <property type="entry name" value="RRM"/>
    <property type="match status" value="1"/>
</dbReference>
<protein>
    <recommendedName>
        <fullName evidence="9">RRM domain-containing protein</fullName>
    </recommendedName>
</protein>
<dbReference type="GO" id="GO:0051028">
    <property type="term" value="P:mRNA transport"/>
    <property type="evidence" value="ECO:0007669"/>
    <property type="project" value="UniProtKB-KW"/>
</dbReference>
<reference evidence="10 11" key="1">
    <citation type="submission" date="2019-08" db="EMBL/GenBank/DDBJ databases">
        <title>The genome of the soybean aphid Biotype 1, its phylome, world population structure and adaptation to the North American continent.</title>
        <authorList>
            <person name="Giordano R."/>
            <person name="Donthu R.K."/>
            <person name="Hernandez A.G."/>
            <person name="Wright C.L."/>
            <person name="Zimin A.V."/>
        </authorList>
    </citation>
    <scope>NUCLEOTIDE SEQUENCE [LARGE SCALE GENOMIC DNA]</scope>
    <source>
        <tissue evidence="10">Whole aphids</tissue>
    </source>
</reference>
<dbReference type="CDD" id="cd22401">
    <property type="entry name" value="KH-I_IGF2BP_rpt2"/>
    <property type="match status" value="1"/>
</dbReference>
<dbReference type="Gene3D" id="3.30.310.210">
    <property type="match status" value="1"/>
</dbReference>
<dbReference type="InterPro" id="IPR004088">
    <property type="entry name" value="KH_dom_type_1"/>
</dbReference>
<keyword evidence="4" id="KW-0509">mRNA transport</keyword>
<dbReference type="InterPro" id="IPR035979">
    <property type="entry name" value="RBD_domain_sf"/>
</dbReference>
<dbReference type="PROSITE" id="PS50084">
    <property type="entry name" value="KH_TYPE_1"/>
    <property type="match status" value="4"/>
</dbReference>
<dbReference type="SMART" id="SM00360">
    <property type="entry name" value="RRM"/>
    <property type="match status" value="1"/>
</dbReference>
<evidence type="ECO:0000259" key="9">
    <source>
        <dbReference type="PROSITE" id="PS50102"/>
    </source>
</evidence>
<gene>
    <name evidence="10" type="ORF">AGLY_006420</name>
</gene>
<dbReference type="Pfam" id="PF00076">
    <property type="entry name" value="RRM_1"/>
    <property type="match status" value="1"/>
</dbReference>
<keyword evidence="6 7" id="KW-0694">RNA-binding</keyword>